<dbReference type="InterPro" id="IPR001207">
    <property type="entry name" value="Transposase_mutator"/>
</dbReference>
<gene>
    <name evidence="4" type="ORF">MNBD_ALPHA03-478</name>
</gene>
<evidence type="ECO:0000256" key="1">
    <source>
        <dbReference type="ARBA" id="ARBA00022578"/>
    </source>
</evidence>
<name>A0A3B1B980_9ZZZZ</name>
<evidence type="ECO:0000256" key="2">
    <source>
        <dbReference type="ARBA" id="ARBA00023125"/>
    </source>
</evidence>
<keyword evidence="2" id="KW-0238">DNA-binding</keyword>
<dbReference type="GO" id="GO:0006313">
    <property type="term" value="P:DNA transposition"/>
    <property type="evidence" value="ECO:0007669"/>
    <property type="project" value="InterPro"/>
</dbReference>
<dbReference type="GO" id="GO:0004803">
    <property type="term" value="F:transposase activity"/>
    <property type="evidence" value="ECO:0007669"/>
    <property type="project" value="InterPro"/>
</dbReference>
<dbReference type="PANTHER" id="PTHR33217">
    <property type="entry name" value="TRANSPOSASE FOR INSERTION SEQUENCE ELEMENT IS1081"/>
    <property type="match status" value="1"/>
</dbReference>
<reference evidence="4" key="1">
    <citation type="submission" date="2018-06" db="EMBL/GenBank/DDBJ databases">
        <authorList>
            <person name="Zhirakovskaya E."/>
        </authorList>
    </citation>
    <scope>NUCLEOTIDE SEQUENCE</scope>
</reference>
<keyword evidence="3" id="KW-0233">DNA recombination</keyword>
<evidence type="ECO:0000313" key="4">
    <source>
        <dbReference type="EMBL" id="VAX08503.1"/>
    </source>
</evidence>
<organism evidence="4">
    <name type="scientific">hydrothermal vent metagenome</name>
    <dbReference type="NCBI Taxonomy" id="652676"/>
    <lineage>
        <taxon>unclassified sequences</taxon>
        <taxon>metagenomes</taxon>
        <taxon>ecological metagenomes</taxon>
    </lineage>
</organism>
<dbReference type="Pfam" id="PF00872">
    <property type="entry name" value="Transposase_mut"/>
    <property type="match status" value="1"/>
</dbReference>
<keyword evidence="1" id="KW-0815">Transposition</keyword>
<protein>
    <submittedName>
        <fullName evidence="4">Mobile element protein</fullName>
    </submittedName>
</protein>
<evidence type="ECO:0000256" key="3">
    <source>
        <dbReference type="ARBA" id="ARBA00023172"/>
    </source>
</evidence>
<dbReference type="EMBL" id="UOFW01000241">
    <property type="protein sequence ID" value="VAX08503.1"/>
    <property type="molecule type" value="Genomic_DNA"/>
</dbReference>
<proteinExistence type="predicted"/>
<sequence length="164" mass="19269">MRLWLCFQVSVQTCIVHMIRNSLNYVGWKERKVVAKDLKAVYRAATADAAALQLDEFEDKWGARFPSIVPIWRRNWEQVIPFFAYPEDVRKIIYTTKAIESLNMSLRKIIKNRGHFPSDDAATKLLYLALRNAAKKWTMPSRTWKQALNQFAVLFHDRFPSSIY</sequence>
<accession>A0A3B1B980</accession>
<dbReference type="AlphaFoldDB" id="A0A3B1B980"/>
<dbReference type="GO" id="GO:0003677">
    <property type="term" value="F:DNA binding"/>
    <property type="evidence" value="ECO:0007669"/>
    <property type="project" value="UniProtKB-KW"/>
</dbReference>
<dbReference type="PANTHER" id="PTHR33217:SF5">
    <property type="entry name" value="MUTATOR FAMILY TRANSPOSASE"/>
    <property type="match status" value="1"/>
</dbReference>